<dbReference type="PANTHER" id="PTHR42852">
    <property type="entry name" value="THIOL:DISULFIDE INTERCHANGE PROTEIN DSBE"/>
    <property type="match status" value="1"/>
</dbReference>
<dbReference type="EMBL" id="FONY01000015">
    <property type="protein sequence ID" value="SFF08284.1"/>
    <property type="molecule type" value="Genomic_DNA"/>
</dbReference>
<dbReference type="Proteomes" id="UP000199513">
    <property type="component" value="Unassembled WGS sequence"/>
</dbReference>
<dbReference type="GO" id="GO:0016491">
    <property type="term" value="F:oxidoreductase activity"/>
    <property type="evidence" value="ECO:0007669"/>
    <property type="project" value="InterPro"/>
</dbReference>
<dbReference type="PROSITE" id="PS51352">
    <property type="entry name" value="THIOREDOXIN_2"/>
    <property type="match status" value="1"/>
</dbReference>
<dbReference type="Gene3D" id="3.40.30.10">
    <property type="entry name" value="Glutaredoxin"/>
    <property type="match status" value="1"/>
</dbReference>
<dbReference type="PANTHER" id="PTHR42852:SF17">
    <property type="entry name" value="THIOREDOXIN-LIKE PROTEIN HI_1115"/>
    <property type="match status" value="1"/>
</dbReference>
<proteinExistence type="predicted"/>
<dbReference type="SUPFAM" id="SSF52833">
    <property type="entry name" value="Thioredoxin-like"/>
    <property type="match status" value="1"/>
</dbReference>
<sequence length="608" mass="71098">MLSPTQPQVGKPVEFAFNPLLTSLARAKEISSVVYLVDDKEIKAEDITLFRKGDIYTGKIALPRNTIAFFLTFRDKSTSRSGKMVSEGFTVRVFDKNQQFKEENYALLAKGYYEWCGLVGRERDNALIIGWLEHYFKLQPQHKRKYLDLYFTALKNEDADKSKPIIYRELESLYTEKNLSENDLVLLQKWYGNLYDEDKKVYFTNLLKSRYPQGDFAVNERYLQFVQEPDIYKKKLLYENFKRDFPKSENLKSMQLSLAYLFANQKNWEGFESIVSSIKMKDKAFLYNSLAWEWAEQNINLDKAQELASQTAEYAKYQLIQSTENKPSYISNSQWKEQLKINYATFADTYAYVLFRLGKYKPALPYFKDASEIFFNNIEVNERYTTCLEQITNTESISLLKNELERLVRAGVASEKMKRQLQQCYGKEKGNLQGYDAYLESLESELKKEIRNNLAKQMFSESAPDFKMIDLEGKEVSLADFKGKIILLNFWATWCEDCAAFFPFLEKIRAKYNKVNSAVVFLFVSTWENASNRQEVVKDFLAKNKYDFPAFIDKNNSVSLDFKVNHIFAKIVIDRNGKIRFKQTGVSENQTLMAEELSQMIEIVNEMN</sequence>
<dbReference type="InterPro" id="IPR050553">
    <property type="entry name" value="Thioredoxin_ResA/DsbE_sf"/>
</dbReference>
<dbReference type="CDD" id="cd02966">
    <property type="entry name" value="TlpA_like_family"/>
    <property type="match status" value="1"/>
</dbReference>
<evidence type="ECO:0000313" key="2">
    <source>
        <dbReference type="EMBL" id="SFF08284.1"/>
    </source>
</evidence>
<accession>A0A1I2FS82</accession>
<dbReference type="STRING" id="1003.SAMN04488541_101538"/>
<reference evidence="2 3" key="1">
    <citation type="submission" date="2016-10" db="EMBL/GenBank/DDBJ databases">
        <authorList>
            <person name="de Groot N.N."/>
        </authorList>
    </citation>
    <scope>NUCLEOTIDE SEQUENCE [LARGE SCALE GENOMIC DNA]</scope>
    <source>
        <strain>GEY</strain>
        <strain evidence="3">DSM 9560</strain>
    </source>
</reference>
<dbReference type="AlphaFoldDB" id="A0A1I2FS82"/>
<dbReference type="InterPro" id="IPR013740">
    <property type="entry name" value="Redoxin"/>
</dbReference>
<dbReference type="InterPro" id="IPR036249">
    <property type="entry name" value="Thioredoxin-like_sf"/>
</dbReference>
<dbReference type="Pfam" id="PF08534">
    <property type="entry name" value="Redoxin"/>
    <property type="match status" value="1"/>
</dbReference>
<dbReference type="InterPro" id="IPR013766">
    <property type="entry name" value="Thioredoxin_domain"/>
</dbReference>
<evidence type="ECO:0000259" key="1">
    <source>
        <dbReference type="PROSITE" id="PS51352"/>
    </source>
</evidence>
<feature type="domain" description="Thioredoxin" evidence="1">
    <location>
        <begin position="457"/>
        <end position="606"/>
    </location>
</feature>
<evidence type="ECO:0000313" key="3">
    <source>
        <dbReference type="Proteomes" id="UP000199513"/>
    </source>
</evidence>
<organism evidence="2 3">
    <name type="scientific">Thermoflexibacter ruber</name>
    <dbReference type="NCBI Taxonomy" id="1003"/>
    <lineage>
        <taxon>Bacteria</taxon>
        <taxon>Pseudomonadati</taxon>
        <taxon>Bacteroidota</taxon>
        <taxon>Cytophagia</taxon>
        <taxon>Cytophagales</taxon>
        <taxon>Thermoflexibacteraceae</taxon>
        <taxon>Thermoflexibacter</taxon>
    </lineage>
</organism>
<name>A0A1I2FS82_9BACT</name>
<gene>
    <name evidence="2" type="ORF">SAMN04488541_101538</name>
</gene>
<keyword evidence="3" id="KW-1185">Reference proteome</keyword>
<protein>
    <submittedName>
        <fullName evidence="2">Peroxiredoxin</fullName>
    </submittedName>
</protein>